<name>A0ABW5TLW0_9ENTE</name>
<keyword evidence="2" id="KW-1185">Reference proteome</keyword>
<comment type="caution">
    <text evidence="1">The sequence shown here is derived from an EMBL/GenBank/DDBJ whole genome shotgun (WGS) entry which is preliminary data.</text>
</comment>
<accession>A0ABW5TLW0</accession>
<evidence type="ECO:0000313" key="2">
    <source>
        <dbReference type="Proteomes" id="UP001597427"/>
    </source>
</evidence>
<organism evidence="1 2">
    <name type="scientific">Enterococcus camelliae</name>
    <dbReference type="NCBI Taxonomy" id="453959"/>
    <lineage>
        <taxon>Bacteria</taxon>
        <taxon>Bacillati</taxon>
        <taxon>Bacillota</taxon>
        <taxon>Bacilli</taxon>
        <taxon>Lactobacillales</taxon>
        <taxon>Enterococcaceae</taxon>
        <taxon>Enterococcus</taxon>
    </lineage>
</organism>
<dbReference type="Proteomes" id="UP001597427">
    <property type="component" value="Unassembled WGS sequence"/>
</dbReference>
<protein>
    <submittedName>
        <fullName evidence="1">Chemotaxis protein</fullName>
    </submittedName>
</protein>
<gene>
    <name evidence="1" type="ORF">ACFSR0_09700</name>
</gene>
<dbReference type="EMBL" id="JBHUMO010000056">
    <property type="protein sequence ID" value="MFD2729690.1"/>
    <property type="molecule type" value="Genomic_DNA"/>
</dbReference>
<sequence length="85" mass="9866">MAEKLRFNGRLMNVTISQSKSGKYFATFLVETENLQKEPVIDSIGLDLGITHFCITSAGEKIDNNRFYRSLEQRLIREQRKLSNR</sequence>
<evidence type="ECO:0000313" key="1">
    <source>
        <dbReference type="EMBL" id="MFD2729690.1"/>
    </source>
</evidence>
<reference evidence="2" key="1">
    <citation type="journal article" date="2019" name="Int. J. Syst. Evol. Microbiol.">
        <title>The Global Catalogue of Microorganisms (GCM) 10K type strain sequencing project: providing services to taxonomists for standard genome sequencing and annotation.</title>
        <authorList>
            <consortium name="The Broad Institute Genomics Platform"/>
            <consortium name="The Broad Institute Genome Sequencing Center for Infectious Disease"/>
            <person name="Wu L."/>
            <person name="Ma J."/>
        </authorList>
    </citation>
    <scope>NUCLEOTIDE SEQUENCE [LARGE SCALE GENOMIC DNA]</scope>
    <source>
        <strain evidence="2">TISTR 932</strain>
    </source>
</reference>
<feature type="non-terminal residue" evidence="1">
    <location>
        <position position="85"/>
    </location>
</feature>
<proteinExistence type="predicted"/>